<accession>A0ABV9YHB4</accession>
<dbReference type="RefSeq" id="WP_378035553.1">
    <property type="nucleotide sequence ID" value="NZ_JBHSIV010000006.1"/>
</dbReference>
<dbReference type="SUPFAM" id="SSF46894">
    <property type="entry name" value="C-terminal effector domain of the bipartite response regulators"/>
    <property type="match status" value="1"/>
</dbReference>
<proteinExistence type="predicted"/>
<evidence type="ECO:0000259" key="4">
    <source>
        <dbReference type="PROSITE" id="PS50043"/>
    </source>
</evidence>
<evidence type="ECO:0000313" key="6">
    <source>
        <dbReference type="Proteomes" id="UP001595947"/>
    </source>
</evidence>
<keyword evidence="6" id="KW-1185">Reference proteome</keyword>
<dbReference type="Gene3D" id="1.10.10.10">
    <property type="entry name" value="Winged helix-like DNA-binding domain superfamily/Winged helix DNA-binding domain"/>
    <property type="match status" value="1"/>
</dbReference>
<dbReference type="PRINTS" id="PR00038">
    <property type="entry name" value="HTHLUXR"/>
</dbReference>
<dbReference type="Proteomes" id="UP001595947">
    <property type="component" value="Unassembled WGS sequence"/>
</dbReference>
<evidence type="ECO:0000256" key="3">
    <source>
        <dbReference type="ARBA" id="ARBA00023163"/>
    </source>
</evidence>
<keyword evidence="3" id="KW-0804">Transcription</keyword>
<dbReference type="PROSITE" id="PS00622">
    <property type="entry name" value="HTH_LUXR_1"/>
    <property type="match status" value="1"/>
</dbReference>
<dbReference type="CDD" id="cd06170">
    <property type="entry name" value="LuxR_C_like"/>
    <property type="match status" value="1"/>
</dbReference>
<feature type="domain" description="HTH luxR-type" evidence="4">
    <location>
        <begin position="266"/>
        <end position="331"/>
    </location>
</feature>
<dbReference type="EMBL" id="JBHSIV010000006">
    <property type="protein sequence ID" value="MFC5062213.1"/>
    <property type="molecule type" value="Genomic_DNA"/>
</dbReference>
<dbReference type="InterPro" id="IPR016032">
    <property type="entry name" value="Sig_transdc_resp-reg_C-effctor"/>
</dbReference>
<comment type="caution">
    <text evidence="5">The sequence shown here is derived from an EMBL/GenBank/DDBJ whole genome shotgun (WGS) entry which is preliminary data.</text>
</comment>
<evidence type="ECO:0000256" key="1">
    <source>
        <dbReference type="ARBA" id="ARBA00023015"/>
    </source>
</evidence>
<keyword evidence="2" id="KW-0238">DNA-binding</keyword>
<dbReference type="PANTHER" id="PTHR44688:SF16">
    <property type="entry name" value="DNA-BINDING TRANSCRIPTIONAL ACTIVATOR DEVR_DOSR"/>
    <property type="match status" value="1"/>
</dbReference>
<keyword evidence="1" id="KW-0805">Transcription regulation</keyword>
<dbReference type="Pfam" id="PF00196">
    <property type="entry name" value="GerE"/>
    <property type="match status" value="1"/>
</dbReference>
<dbReference type="PANTHER" id="PTHR44688">
    <property type="entry name" value="DNA-BINDING TRANSCRIPTIONAL ACTIVATOR DEVR_DOSR"/>
    <property type="match status" value="1"/>
</dbReference>
<dbReference type="SMART" id="SM00421">
    <property type="entry name" value="HTH_LUXR"/>
    <property type="match status" value="1"/>
</dbReference>
<organism evidence="5 6">
    <name type="scientific">Actinomycetospora atypica</name>
    <dbReference type="NCBI Taxonomy" id="1290095"/>
    <lineage>
        <taxon>Bacteria</taxon>
        <taxon>Bacillati</taxon>
        <taxon>Actinomycetota</taxon>
        <taxon>Actinomycetes</taxon>
        <taxon>Pseudonocardiales</taxon>
        <taxon>Pseudonocardiaceae</taxon>
        <taxon>Actinomycetospora</taxon>
    </lineage>
</organism>
<name>A0ABV9YHB4_9PSEU</name>
<evidence type="ECO:0000313" key="5">
    <source>
        <dbReference type="EMBL" id="MFC5062213.1"/>
    </source>
</evidence>
<reference evidence="6" key="1">
    <citation type="journal article" date="2019" name="Int. J. Syst. Evol. Microbiol.">
        <title>The Global Catalogue of Microorganisms (GCM) 10K type strain sequencing project: providing services to taxonomists for standard genome sequencing and annotation.</title>
        <authorList>
            <consortium name="The Broad Institute Genomics Platform"/>
            <consortium name="The Broad Institute Genome Sequencing Center for Infectious Disease"/>
            <person name="Wu L."/>
            <person name="Ma J."/>
        </authorList>
    </citation>
    <scope>NUCLEOTIDE SEQUENCE [LARGE SCALE GENOMIC DNA]</scope>
    <source>
        <strain evidence="6">CGMCC 4.7093</strain>
    </source>
</reference>
<dbReference type="InterPro" id="IPR000792">
    <property type="entry name" value="Tscrpt_reg_LuxR_C"/>
</dbReference>
<sequence>MIDLDPEGGHVAVRDRAAAALAAEVGHDLAVWATVDPATVMTTSCRLYGASRDRALEADVLAHEYAPDPDVLCYADLAAGPLVGTVHRATAGDPARSARHREVLAPRGFTDHLRLVLHDGRTAWGVVDLLRAGSVFDDREVATAVAAGRPVALALRAAMTSARAAGAPTDAVTAAVDVEGSGLVLCDRDGRVLEVSAEARELLGAEDLPAAVTALVAARRSRAPRPPSLSAPTVAGRWLTFAATDLGAGHVAVVVDPIRPSRFADVVARARGLSGREQEVLAELARGRSNKQIARALRLSEWTVQDHVKAVLGKFGVSGRSELQAALYSGHYAPLHP</sequence>
<protein>
    <submittedName>
        <fullName evidence="5">LuxR C-terminal-related transcriptional regulator</fullName>
    </submittedName>
</protein>
<gene>
    <name evidence="5" type="ORF">ACFPBZ_08350</name>
</gene>
<dbReference type="PROSITE" id="PS50043">
    <property type="entry name" value="HTH_LUXR_2"/>
    <property type="match status" value="1"/>
</dbReference>
<evidence type="ECO:0000256" key="2">
    <source>
        <dbReference type="ARBA" id="ARBA00023125"/>
    </source>
</evidence>
<dbReference type="InterPro" id="IPR036388">
    <property type="entry name" value="WH-like_DNA-bd_sf"/>
</dbReference>